<keyword evidence="2" id="KW-1185">Reference proteome</keyword>
<sequence length="106" mass="12504">MDISSPQNVFFGKTTNSSCEKCRLSIADRSRKSREMFWQKGSRILPDFFPPDTQKRKSNHHYKAPSVKRTSVVKQYSWEKEENGQWEAQTIAESWMMYFGLEACDR</sequence>
<comment type="caution">
    <text evidence="1">The sequence shown here is derived from an EMBL/GenBank/DDBJ whole genome shotgun (WGS) entry which is preliminary data.</text>
</comment>
<protein>
    <submittedName>
        <fullName evidence="1">Uncharacterized protein</fullName>
    </submittedName>
</protein>
<name>A0ABN8LS53_9CNID</name>
<evidence type="ECO:0000313" key="1">
    <source>
        <dbReference type="EMBL" id="CAH3018621.1"/>
    </source>
</evidence>
<evidence type="ECO:0000313" key="2">
    <source>
        <dbReference type="Proteomes" id="UP001159427"/>
    </source>
</evidence>
<reference evidence="1 2" key="1">
    <citation type="submission" date="2022-05" db="EMBL/GenBank/DDBJ databases">
        <authorList>
            <consortium name="Genoscope - CEA"/>
            <person name="William W."/>
        </authorList>
    </citation>
    <scope>NUCLEOTIDE SEQUENCE [LARGE SCALE GENOMIC DNA]</scope>
</reference>
<gene>
    <name evidence="1" type="ORF">PEVE_00044091</name>
</gene>
<organism evidence="1 2">
    <name type="scientific">Porites evermanni</name>
    <dbReference type="NCBI Taxonomy" id="104178"/>
    <lineage>
        <taxon>Eukaryota</taxon>
        <taxon>Metazoa</taxon>
        <taxon>Cnidaria</taxon>
        <taxon>Anthozoa</taxon>
        <taxon>Hexacorallia</taxon>
        <taxon>Scleractinia</taxon>
        <taxon>Fungiina</taxon>
        <taxon>Poritidae</taxon>
        <taxon>Porites</taxon>
    </lineage>
</organism>
<proteinExistence type="predicted"/>
<dbReference type="Proteomes" id="UP001159427">
    <property type="component" value="Unassembled WGS sequence"/>
</dbReference>
<accession>A0ABN8LS53</accession>
<dbReference type="EMBL" id="CALNXI010000092">
    <property type="protein sequence ID" value="CAH3018621.1"/>
    <property type="molecule type" value="Genomic_DNA"/>
</dbReference>